<evidence type="ECO:0000259" key="1">
    <source>
        <dbReference type="Pfam" id="PF01370"/>
    </source>
</evidence>
<accession>A0ABU1VTL8</accession>
<dbReference type="InterPro" id="IPR001509">
    <property type="entry name" value="Epimerase_deHydtase"/>
</dbReference>
<dbReference type="InterPro" id="IPR051207">
    <property type="entry name" value="ComplexI_NDUFA9_subunit"/>
</dbReference>
<dbReference type="InterPro" id="IPR036291">
    <property type="entry name" value="NAD(P)-bd_dom_sf"/>
</dbReference>
<organism evidence="2 3">
    <name type="scientific">Agrilutibacter niabensis</name>
    <dbReference type="NCBI Taxonomy" id="380628"/>
    <lineage>
        <taxon>Bacteria</taxon>
        <taxon>Pseudomonadati</taxon>
        <taxon>Pseudomonadota</taxon>
        <taxon>Gammaproteobacteria</taxon>
        <taxon>Lysobacterales</taxon>
        <taxon>Lysobacteraceae</taxon>
        <taxon>Agrilutibacter</taxon>
    </lineage>
</organism>
<dbReference type="Pfam" id="PF01370">
    <property type="entry name" value="Epimerase"/>
    <property type="match status" value="1"/>
</dbReference>
<keyword evidence="3" id="KW-1185">Reference proteome</keyword>
<dbReference type="EMBL" id="JAVDVW010000002">
    <property type="protein sequence ID" value="MDR7100827.1"/>
    <property type="molecule type" value="Genomic_DNA"/>
</dbReference>
<evidence type="ECO:0000313" key="2">
    <source>
        <dbReference type="EMBL" id="MDR7100827.1"/>
    </source>
</evidence>
<evidence type="ECO:0000313" key="3">
    <source>
        <dbReference type="Proteomes" id="UP001267878"/>
    </source>
</evidence>
<name>A0ABU1VTL8_9GAMM</name>
<dbReference type="Gene3D" id="3.40.50.720">
    <property type="entry name" value="NAD(P)-binding Rossmann-like Domain"/>
    <property type="match status" value="1"/>
</dbReference>
<proteinExistence type="predicted"/>
<dbReference type="PANTHER" id="PTHR12126">
    <property type="entry name" value="NADH-UBIQUINONE OXIDOREDUCTASE 39 KDA SUBUNIT-RELATED"/>
    <property type="match status" value="1"/>
</dbReference>
<protein>
    <submittedName>
        <fullName evidence="2">NADH dehydrogenase</fullName>
    </submittedName>
</protein>
<reference evidence="2 3" key="1">
    <citation type="submission" date="2023-07" db="EMBL/GenBank/DDBJ databases">
        <title>Sorghum-associated microbial communities from plants grown in Nebraska, USA.</title>
        <authorList>
            <person name="Schachtman D."/>
        </authorList>
    </citation>
    <scope>NUCLEOTIDE SEQUENCE [LARGE SCALE GENOMIC DNA]</scope>
    <source>
        <strain evidence="2 3">BE187</strain>
    </source>
</reference>
<dbReference type="SUPFAM" id="SSF51735">
    <property type="entry name" value="NAD(P)-binding Rossmann-fold domains"/>
    <property type="match status" value="1"/>
</dbReference>
<comment type="caution">
    <text evidence="2">The sequence shown here is derived from an EMBL/GenBank/DDBJ whole genome shotgun (WGS) entry which is preliminary data.</text>
</comment>
<dbReference type="PANTHER" id="PTHR12126:SF11">
    <property type="entry name" value="NADH DEHYDROGENASE [UBIQUINONE] 1 ALPHA SUBCOMPLEX SUBUNIT 9, MITOCHONDRIAL"/>
    <property type="match status" value="1"/>
</dbReference>
<dbReference type="RefSeq" id="WP_310056083.1">
    <property type="nucleotide sequence ID" value="NZ_JAVDVW010000002.1"/>
</dbReference>
<feature type="domain" description="NAD-dependent epimerase/dehydratase" evidence="1">
    <location>
        <begin position="7"/>
        <end position="189"/>
    </location>
</feature>
<gene>
    <name evidence="2" type="ORF">J2X04_003208</name>
</gene>
<dbReference type="Proteomes" id="UP001267878">
    <property type="component" value="Unassembled WGS sequence"/>
</dbReference>
<sequence length="418" mass="45059">MTRTLGVTGASGYIGQALLPLARAAGWQAVALGRRNAIGAHAFRHVDLGQPLPEGALLGLDAVVHLAADTTGSQLPQGAELAFAKVLGLACRELRIPLLVVSSQAAALDAPSHYGRTKAEIEMALRPLGAIIVRPGQVVGGREAGLFGLLVSLVRTLPVVPMLLPRPHVQPVHIDDLAAAILAAIARPQLAGECIAVADEPICFDELLMQIAHYRLHRRRVRVPVPVAVLRFGLAVAHRLLGPRLSPERLDSLTRLPALDAGPDLRRLGIVLRPLAQALGRRSSARRVLLQEGRTLTCATVARPPGNALLRRYARLMPLLEMPRALDLPASLLMCPAALAALDVPARRRASQRGDLSWRMDVVSRLAEADLQWADAYLPRPGRAGWLRAGSDFARAGIRELQVRLLAPWANRIARVRK</sequence>